<dbReference type="SUPFAM" id="SSF55120">
    <property type="entry name" value="Pseudouridine synthase"/>
    <property type="match status" value="1"/>
</dbReference>
<dbReference type="PROSITE" id="PS50984">
    <property type="entry name" value="TRUD"/>
    <property type="match status" value="1"/>
</dbReference>
<dbReference type="EC" id="5.4.99.27" evidence="4"/>
<dbReference type="InterPro" id="IPR001656">
    <property type="entry name" value="PsdUridine_synth_TruD"/>
</dbReference>
<dbReference type="GO" id="GO:0160150">
    <property type="term" value="F:tRNA pseudouridine(13) synthase activity"/>
    <property type="evidence" value="ECO:0007669"/>
    <property type="project" value="UniProtKB-EC"/>
</dbReference>
<dbReference type="InterPro" id="IPR050170">
    <property type="entry name" value="TruD_pseudoU_synthase"/>
</dbReference>
<name>A0ABZ0S5L3_9GAMM</name>
<evidence type="ECO:0000313" key="8">
    <source>
        <dbReference type="Proteomes" id="UP001432180"/>
    </source>
</evidence>
<proteinExistence type="inferred from homology"/>
<dbReference type="Pfam" id="PF01142">
    <property type="entry name" value="TruD"/>
    <property type="match status" value="2"/>
</dbReference>
<evidence type="ECO:0000313" key="7">
    <source>
        <dbReference type="EMBL" id="WPL16298.1"/>
    </source>
</evidence>
<feature type="active site" description="Nucleophile" evidence="4">
    <location>
        <position position="95"/>
    </location>
</feature>
<protein>
    <recommendedName>
        <fullName evidence="4">tRNA pseudouridine synthase D</fullName>
        <ecNumber evidence="4">5.4.99.27</ecNumber>
    </recommendedName>
    <alternativeName>
        <fullName evidence="4">tRNA pseudouridine(13) synthase</fullName>
    </alternativeName>
    <alternativeName>
        <fullName evidence="4">tRNA pseudouridylate synthase D</fullName>
    </alternativeName>
    <alternativeName>
        <fullName evidence="4">tRNA-uridine isomerase D</fullName>
    </alternativeName>
</protein>
<dbReference type="EMBL" id="CP121472">
    <property type="protein sequence ID" value="WPL16298.1"/>
    <property type="molecule type" value="Genomic_DNA"/>
</dbReference>
<dbReference type="PANTHER" id="PTHR47811:SF1">
    <property type="entry name" value="TRNA PSEUDOURIDINE SYNTHASE D"/>
    <property type="match status" value="1"/>
</dbReference>
<dbReference type="Gene3D" id="3.30.2340.10">
    <property type="entry name" value="TruD, insertion domain"/>
    <property type="match status" value="1"/>
</dbReference>
<dbReference type="HAMAP" id="MF_01082">
    <property type="entry name" value="TruD"/>
    <property type="match status" value="1"/>
</dbReference>
<feature type="compositionally biased region" description="Low complexity" evidence="5">
    <location>
        <begin position="368"/>
        <end position="383"/>
    </location>
</feature>
<keyword evidence="2 4" id="KW-0819">tRNA processing</keyword>
<dbReference type="NCBIfam" id="NF002153">
    <property type="entry name" value="PRK00984.1-2"/>
    <property type="match status" value="1"/>
</dbReference>
<keyword evidence="8" id="KW-1185">Reference proteome</keyword>
<dbReference type="PANTHER" id="PTHR47811">
    <property type="entry name" value="TRNA PSEUDOURIDINE SYNTHASE D"/>
    <property type="match status" value="1"/>
</dbReference>
<evidence type="ECO:0000256" key="4">
    <source>
        <dbReference type="HAMAP-Rule" id="MF_01082"/>
    </source>
</evidence>
<comment type="similarity">
    <text evidence="1 4">Belongs to the pseudouridine synthase TruD family.</text>
</comment>
<keyword evidence="3 4" id="KW-0413">Isomerase</keyword>
<feature type="domain" description="TRUD" evidence="6">
    <location>
        <begin position="171"/>
        <end position="321"/>
    </location>
</feature>
<evidence type="ECO:0000256" key="3">
    <source>
        <dbReference type="ARBA" id="ARBA00023235"/>
    </source>
</evidence>
<organism evidence="7 8">
    <name type="scientific">Thiorhodovibrio winogradskyi</name>
    <dbReference type="NCBI Taxonomy" id="77007"/>
    <lineage>
        <taxon>Bacteria</taxon>
        <taxon>Pseudomonadati</taxon>
        <taxon>Pseudomonadota</taxon>
        <taxon>Gammaproteobacteria</taxon>
        <taxon>Chromatiales</taxon>
        <taxon>Chromatiaceae</taxon>
        <taxon>Thiorhodovibrio</taxon>
    </lineage>
</organism>
<dbReference type="InterPro" id="IPR011760">
    <property type="entry name" value="PsdUridine_synth_TruD_insert"/>
</dbReference>
<dbReference type="Proteomes" id="UP001432180">
    <property type="component" value="Chromosome"/>
</dbReference>
<feature type="region of interest" description="Disordered" evidence="5">
    <location>
        <begin position="364"/>
        <end position="389"/>
    </location>
</feature>
<comment type="catalytic activity">
    <reaction evidence="4">
        <text>uridine(13) in tRNA = pseudouridine(13) in tRNA</text>
        <dbReference type="Rhea" id="RHEA:42540"/>
        <dbReference type="Rhea" id="RHEA-COMP:10105"/>
        <dbReference type="Rhea" id="RHEA-COMP:10106"/>
        <dbReference type="ChEBI" id="CHEBI:65314"/>
        <dbReference type="ChEBI" id="CHEBI:65315"/>
        <dbReference type="EC" id="5.4.99.27"/>
    </reaction>
</comment>
<dbReference type="InterPro" id="IPR042214">
    <property type="entry name" value="TruD_catalytic"/>
</dbReference>
<accession>A0ABZ0S5L3</accession>
<comment type="function">
    <text evidence="4">Responsible for synthesis of pseudouridine from uracil-13 in transfer RNAs.</text>
</comment>
<dbReference type="Gene3D" id="3.30.2350.20">
    <property type="entry name" value="TruD, catalytic domain"/>
    <property type="match status" value="1"/>
</dbReference>
<gene>
    <name evidence="4 7" type="primary">truD</name>
    <name evidence="7" type="ORF">Thiowin_01251</name>
</gene>
<reference evidence="7 8" key="1">
    <citation type="journal article" date="2023" name="Microorganisms">
        <title>Thiorhodovibrio frisius and Trv. litoralis spp. nov., Two Novel Members from a Clade of Fastidious Purple Sulfur Bacteria That Exhibit Unique Red-Shifted Light-Harvesting Capabilities.</title>
        <authorList>
            <person name="Methner A."/>
            <person name="Kuzyk S.B."/>
            <person name="Petersen J."/>
            <person name="Bauer S."/>
            <person name="Brinkmann H."/>
            <person name="Sichau K."/>
            <person name="Wanner G."/>
            <person name="Wolf J."/>
            <person name="Neumann-Schaal M."/>
            <person name="Henke P."/>
            <person name="Tank M."/>
            <person name="Sproer C."/>
            <person name="Bunk B."/>
            <person name="Overmann J."/>
        </authorList>
    </citation>
    <scope>NUCLEOTIDE SEQUENCE [LARGE SCALE GENOMIC DNA]</scope>
    <source>
        <strain evidence="7 8">DSM 6702</strain>
    </source>
</reference>
<evidence type="ECO:0000256" key="2">
    <source>
        <dbReference type="ARBA" id="ARBA00022694"/>
    </source>
</evidence>
<evidence type="ECO:0000259" key="6">
    <source>
        <dbReference type="PROSITE" id="PS50984"/>
    </source>
</evidence>
<sequence>MRGMESQIIAPELERLIGFEQLPRAHGLALIKGLMRAHLEDFRVAETLSFEPDDQGAHWLLQVRKTGANTEWVARRLAALTGVAVRDIGYAGLKDRQAVATQWFSLPLGEGPVPDWSPLAAEGMEVLACRRHGRKLRRGAIAWNSFELRLRELSGDLDALPARLSAMAAGGVPNYFGPQRFGRDAGNLARAHHLLSARPGRGQRLSRYQRGLLLSAARSALFNQVLARRVELECWNQALPGERLQLAGSHSHFLAEVIDDSITNRVTSGDLSPTGPLCGTGDSLVDGELAALEIEILAPWADWIDGLGRAGLRAERRALILRPLDLDWEMEEGACLRLTFRLPAGAYATSVVRELGDWWEPAGGGTGARAAADSSDSGKAVAAPGAGIE</sequence>
<dbReference type="InterPro" id="IPR020103">
    <property type="entry name" value="PsdUridine_synth_cat_dom_sf"/>
</dbReference>
<evidence type="ECO:0000256" key="1">
    <source>
        <dbReference type="ARBA" id="ARBA00007953"/>
    </source>
</evidence>
<evidence type="ECO:0000256" key="5">
    <source>
        <dbReference type="SAM" id="MobiDB-lite"/>
    </source>
</evidence>
<dbReference type="InterPro" id="IPR043165">
    <property type="entry name" value="TruD_insert_sf"/>
</dbReference>